<dbReference type="InterPro" id="IPR013324">
    <property type="entry name" value="RNA_pol_sigma_r3/r4-like"/>
</dbReference>
<dbReference type="GO" id="GO:0003677">
    <property type="term" value="F:DNA binding"/>
    <property type="evidence" value="ECO:0007669"/>
    <property type="project" value="UniProtKB-KW"/>
</dbReference>
<dbReference type="Gene3D" id="1.10.1740.10">
    <property type="match status" value="1"/>
</dbReference>
<gene>
    <name evidence="8" type="ORF">FB382_002872</name>
</gene>
<evidence type="ECO:0000256" key="2">
    <source>
        <dbReference type="ARBA" id="ARBA00023015"/>
    </source>
</evidence>
<accession>A0A7W3PAK4</accession>
<evidence type="ECO:0000313" key="8">
    <source>
        <dbReference type="EMBL" id="MBA8804581.1"/>
    </source>
</evidence>
<reference evidence="8 9" key="1">
    <citation type="submission" date="2020-07" db="EMBL/GenBank/DDBJ databases">
        <title>Sequencing the genomes of 1000 actinobacteria strains.</title>
        <authorList>
            <person name="Klenk H.-P."/>
        </authorList>
    </citation>
    <scope>NUCLEOTIDE SEQUENCE [LARGE SCALE GENOMIC DNA]</scope>
    <source>
        <strain evidence="8 9">DSM 21349</strain>
    </source>
</reference>
<evidence type="ECO:0000259" key="7">
    <source>
        <dbReference type="Pfam" id="PF04542"/>
    </source>
</evidence>
<evidence type="ECO:0000256" key="6">
    <source>
        <dbReference type="SAM" id="MobiDB-lite"/>
    </source>
</evidence>
<dbReference type="Pfam" id="PF04542">
    <property type="entry name" value="Sigma70_r2"/>
    <property type="match status" value="1"/>
</dbReference>
<proteinExistence type="inferred from homology"/>
<keyword evidence="3" id="KW-0731">Sigma factor</keyword>
<evidence type="ECO:0000256" key="4">
    <source>
        <dbReference type="ARBA" id="ARBA00023125"/>
    </source>
</evidence>
<dbReference type="SUPFAM" id="SSF88946">
    <property type="entry name" value="Sigma2 domain of RNA polymerase sigma factors"/>
    <property type="match status" value="1"/>
</dbReference>
<feature type="domain" description="RNA polymerase sigma-70 region 2" evidence="7">
    <location>
        <begin position="25"/>
        <end position="92"/>
    </location>
</feature>
<evidence type="ECO:0000256" key="1">
    <source>
        <dbReference type="ARBA" id="ARBA00010641"/>
    </source>
</evidence>
<comment type="similarity">
    <text evidence="1">Belongs to the sigma-70 factor family. ECF subfamily.</text>
</comment>
<dbReference type="Proteomes" id="UP000580910">
    <property type="component" value="Unassembled WGS sequence"/>
</dbReference>
<keyword evidence="4" id="KW-0238">DNA-binding</keyword>
<organism evidence="8 9">
    <name type="scientific">Nocardioides ginsengisegetis</name>
    <dbReference type="NCBI Taxonomy" id="661491"/>
    <lineage>
        <taxon>Bacteria</taxon>
        <taxon>Bacillati</taxon>
        <taxon>Actinomycetota</taxon>
        <taxon>Actinomycetes</taxon>
        <taxon>Propionibacteriales</taxon>
        <taxon>Nocardioidaceae</taxon>
        <taxon>Nocardioides</taxon>
    </lineage>
</organism>
<keyword evidence="2" id="KW-0805">Transcription regulation</keyword>
<dbReference type="PANTHER" id="PTHR43133:SF8">
    <property type="entry name" value="RNA POLYMERASE SIGMA FACTOR HI_1459-RELATED"/>
    <property type="match status" value="1"/>
</dbReference>
<dbReference type="EMBL" id="JACGXA010000001">
    <property type="protein sequence ID" value="MBA8804581.1"/>
    <property type="molecule type" value="Genomic_DNA"/>
</dbReference>
<dbReference type="InterPro" id="IPR014284">
    <property type="entry name" value="RNA_pol_sigma-70_dom"/>
</dbReference>
<dbReference type="AlphaFoldDB" id="A0A7W3PAK4"/>
<dbReference type="NCBIfam" id="TIGR02937">
    <property type="entry name" value="sigma70-ECF"/>
    <property type="match status" value="1"/>
</dbReference>
<evidence type="ECO:0000256" key="5">
    <source>
        <dbReference type="ARBA" id="ARBA00023163"/>
    </source>
</evidence>
<sequence>MDEPPTVLSLVAAARDGDAGAWDALVEEFLPLVHGVVRRFRLSPADAADVNQTVWLRLVEHLGDLRDPRALPGWLATTARREALRAVESGRRTTSIDPQGPALDGVPGDLPGEADIAEDLLRDELRRAVRAGLAELPTQRRRLLEMLMDDPPVPYDEISSTLKIPVGSIGPTRARALRQLRDTRAMRAYTASPDPAGASGGEGGHHVPVQ</sequence>
<name>A0A7W3PAK4_9ACTN</name>
<dbReference type="InterPro" id="IPR007627">
    <property type="entry name" value="RNA_pol_sigma70_r2"/>
</dbReference>
<dbReference type="PANTHER" id="PTHR43133">
    <property type="entry name" value="RNA POLYMERASE ECF-TYPE SIGMA FACTO"/>
    <property type="match status" value="1"/>
</dbReference>
<dbReference type="InterPro" id="IPR036388">
    <property type="entry name" value="WH-like_DNA-bd_sf"/>
</dbReference>
<dbReference type="GO" id="GO:0006352">
    <property type="term" value="P:DNA-templated transcription initiation"/>
    <property type="evidence" value="ECO:0007669"/>
    <property type="project" value="InterPro"/>
</dbReference>
<dbReference type="SUPFAM" id="SSF88659">
    <property type="entry name" value="Sigma3 and sigma4 domains of RNA polymerase sigma factors"/>
    <property type="match status" value="1"/>
</dbReference>
<protein>
    <submittedName>
        <fullName evidence="8">RNA polymerase sigma factor (Sigma-70 family)</fullName>
    </submittedName>
</protein>
<dbReference type="InterPro" id="IPR039425">
    <property type="entry name" value="RNA_pol_sigma-70-like"/>
</dbReference>
<dbReference type="RefSeq" id="WP_182540201.1">
    <property type="nucleotide sequence ID" value="NZ_JACGXA010000001.1"/>
</dbReference>
<dbReference type="InterPro" id="IPR013325">
    <property type="entry name" value="RNA_pol_sigma_r2"/>
</dbReference>
<evidence type="ECO:0000313" key="9">
    <source>
        <dbReference type="Proteomes" id="UP000580910"/>
    </source>
</evidence>
<dbReference type="GO" id="GO:0016987">
    <property type="term" value="F:sigma factor activity"/>
    <property type="evidence" value="ECO:0007669"/>
    <property type="project" value="UniProtKB-KW"/>
</dbReference>
<keyword evidence="9" id="KW-1185">Reference proteome</keyword>
<comment type="caution">
    <text evidence="8">The sequence shown here is derived from an EMBL/GenBank/DDBJ whole genome shotgun (WGS) entry which is preliminary data.</text>
</comment>
<feature type="region of interest" description="Disordered" evidence="6">
    <location>
        <begin position="88"/>
        <end position="108"/>
    </location>
</feature>
<evidence type="ECO:0000256" key="3">
    <source>
        <dbReference type="ARBA" id="ARBA00023082"/>
    </source>
</evidence>
<feature type="region of interest" description="Disordered" evidence="6">
    <location>
        <begin position="190"/>
        <end position="210"/>
    </location>
</feature>
<dbReference type="Gene3D" id="1.10.10.10">
    <property type="entry name" value="Winged helix-like DNA-binding domain superfamily/Winged helix DNA-binding domain"/>
    <property type="match status" value="1"/>
</dbReference>
<keyword evidence="5" id="KW-0804">Transcription</keyword>